<dbReference type="Proteomes" id="UP001140949">
    <property type="component" value="Unassembled WGS sequence"/>
</dbReference>
<reference evidence="1" key="1">
    <citation type="journal article" date="2023" name="GigaByte">
        <title>Genome assembly of the bearded iris, Iris pallida Lam.</title>
        <authorList>
            <person name="Bruccoleri R.E."/>
            <person name="Oakeley E.J."/>
            <person name="Faust A.M.E."/>
            <person name="Altorfer M."/>
            <person name="Dessus-Babus S."/>
            <person name="Burckhardt D."/>
            <person name="Oertli M."/>
            <person name="Naumann U."/>
            <person name="Petersen F."/>
            <person name="Wong J."/>
        </authorList>
    </citation>
    <scope>NUCLEOTIDE SEQUENCE</scope>
    <source>
        <strain evidence="1">GSM-AAB239-AS_SAM_17_03QT</strain>
    </source>
</reference>
<accession>A0AAX6GEB7</accession>
<evidence type="ECO:0000313" key="1">
    <source>
        <dbReference type="EMBL" id="KAJ6827019.1"/>
    </source>
</evidence>
<dbReference type="EMBL" id="JANAVB010020597">
    <property type="protein sequence ID" value="KAJ6827019.1"/>
    <property type="molecule type" value="Genomic_DNA"/>
</dbReference>
<proteinExistence type="predicted"/>
<evidence type="ECO:0000313" key="2">
    <source>
        <dbReference type="Proteomes" id="UP001140949"/>
    </source>
</evidence>
<reference evidence="1" key="2">
    <citation type="submission" date="2023-04" db="EMBL/GenBank/DDBJ databases">
        <authorList>
            <person name="Bruccoleri R.E."/>
            <person name="Oakeley E.J."/>
            <person name="Faust A.-M."/>
            <person name="Dessus-Babus S."/>
            <person name="Altorfer M."/>
            <person name="Burckhardt D."/>
            <person name="Oertli M."/>
            <person name="Naumann U."/>
            <person name="Petersen F."/>
            <person name="Wong J."/>
        </authorList>
    </citation>
    <scope>NUCLEOTIDE SEQUENCE</scope>
    <source>
        <strain evidence="1">GSM-AAB239-AS_SAM_17_03QT</strain>
        <tissue evidence="1">Leaf</tissue>
    </source>
</reference>
<dbReference type="AlphaFoldDB" id="A0AAX6GEB7"/>
<protein>
    <submittedName>
        <fullName evidence="1">Formin-like protein 6 isoform X2</fullName>
    </submittedName>
</protein>
<name>A0AAX6GEB7_IRIPA</name>
<sequence>MIHRLHHGGFPPPSNAAHRRERAAEVIGRLHGAGDCLDIATFILFIFLEIVS</sequence>
<gene>
    <name evidence="1" type="ORF">M6B38_370190</name>
</gene>
<organism evidence="1 2">
    <name type="scientific">Iris pallida</name>
    <name type="common">Sweet iris</name>
    <dbReference type="NCBI Taxonomy" id="29817"/>
    <lineage>
        <taxon>Eukaryota</taxon>
        <taxon>Viridiplantae</taxon>
        <taxon>Streptophyta</taxon>
        <taxon>Embryophyta</taxon>
        <taxon>Tracheophyta</taxon>
        <taxon>Spermatophyta</taxon>
        <taxon>Magnoliopsida</taxon>
        <taxon>Liliopsida</taxon>
        <taxon>Asparagales</taxon>
        <taxon>Iridaceae</taxon>
        <taxon>Iridoideae</taxon>
        <taxon>Irideae</taxon>
        <taxon>Iris</taxon>
    </lineage>
</organism>
<comment type="caution">
    <text evidence="1">The sequence shown here is derived from an EMBL/GenBank/DDBJ whole genome shotgun (WGS) entry which is preliminary data.</text>
</comment>
<keyword evidence="2" id="KW-1185">Reference proteome</keyword>